<protein>
    <submittedName>
        <fullName evidence="3">Endonuclease</fullName>
    </submittedName>
</protein>
<reference evidence="3 4" key="1">
    <citation type="submission" date="2019-06" db="EMBL/GenBank/DDBJ databases">
        <title>The draft genome of Rhizobium smilacinae PTYR-5.</title>
        <authorList>
            <person name="Liu L."/>
            <person name="Li L."/>
            <person name="Zhang X."/>
        </authorList>
    </citation>
    <scope>NUCLEOTIDE SEQUENCE [LARGE SCALE GENOMIC DNA]</scope>
    <source>
        <strain evidence="3 4">PTYR-5</strain>
    </source>
</reference>
<keyword evidence="3" id="KW-0378">Hydrolase</keyword>
<feature type="transmembrane region" description="Helical" evidence="1">
    <location>
        <begin position="6"/>
        <end position="27"/>
    </location>
</feature>
<accession>A0A5C4XJY8</accession>
<dbReference type="InterPro" id="IPR005135">
    <property type="entry name" value="Endo/exonuclease/phosphatase"/>
</dbReference>
<dbReference type="Pfam" id="PF03372">
    <property type="entry name" value="Exo_endo_phos"/>
    <property type="match status" value="1"/>
</dbReference>
<keyword evidence="1" id="KW-0472">Membrane</keyword>
<dbReference type="EMBL" id="VDMN01000003">
    <property type="protein sequence ID" value="TNM62990.1"/>
    <property type="molecule type" value="Genomic_DNA"/>
</dbReference>
<dbReference type="GO" id="GO:0004519">
    <property type="term" value="F:endonuclease activity"/>
    <property type="evidence" value="ECO:0007669"/>
    <property type="project" value="UniProtKB-KW"/>
</dbReference>
<comment type="caution">
    <text evidence="3">The sequence shown here is derived from an EMBL/GenBank/DDBJ whole genome shotgun (WGS) entry which is preliminary data.</text>
</comment>
<evidence type="ECO:0000256" key="1">
    <source>
        <dbReference type="SAM" id="Phobius"/>
    </source>
</evidence>
<feature type="domain" description="Endonuclease/exonuclease/phosphatase" evidence="2">
    <location>
        <begin position="101"/>
        <end position="296"/>
    </location>
</feature>
<organism evidence="3 4">
    <name type="scientific">Aliirhizobium smilacinae</name>
    <dbReference type="NCBI Taxonomy" id="1395944"/>
    <lineage>
        <taxon>Bacteria</taxon>
        <taxon>Pseudomonadati</taxon>
        <taxon>Pseudomonadota</taxon>
        <taxon>Alphaproteobacteria</taxon>
        <taxon>Hyphomicrobiales</taxon>
        <taxon>Rhizobiaceae</taxon>
        <taxon>Aliirhizobium</taxon>
    </lineage>
</organism>
<keyword evidence="3" id="KW-0255">Endonuclease</keyword>
<sequence>MTPRTILSVAICVIVSLVMLAIGSRYLHPHWAFATLHSLQLHAAAACIVAMIFALALYRNIVAFLLLAGSIALAAHAVIMGQDYTAMATESDANAPSVKLLSFNILRDNQANGEAIARMIAASGADVVNIMEAEPLESHLSQLSAAYPYRIGCGILTKDCDQLMLSKTPLRRGSIRSLSPIFENRFIMAETEIRGHKINIAGIHTTKPYFDEFQTVELVRATLAMEEMQGPLVLSGDFNASSLAPNIRSFFTWTGLRTASYEPPTWPVSLGAFGLPIDHVYVRLPLKIRSISTLPSAYGSNHAGLMADIVISGQ</sequence>
<proteinExistence type="predicted"/>
<keyword evidence="1" id="KW-0812">Transmembrane</keyword>
<dbReference type="RefSeq" id="WP_139677482.1">
    <property type="nucleotide sequence ID" value="NZ_VDMN01000003.1"/>
</dbReference>
<name>A0A5C4XJY8_9HYPH</name>
<dbReference type="InterPro" id="IPR036691">
    <property type="entry name" value="Endo/exonu/phosph_ase_sf"/>
</dbReference>
<feature type="transmembrane region" description="Helical" evidence="1">
    <location>
        <begin position="39"/>
        <end position="58"/>
    </location>
</feature>
<dbReference type="Gene3D" id="3.60.10.10">
    <property type="entry name" value="Endonuclease/exonuclease/phosphatase"/>
    <property type="match status" value="1"/>
</dbReference>
<evidence type="ECO:0000313" key="4">
    <source>
        <dbReference type="Proteomes" id="UP000311605"/>
    </source>
</evidence>
<dbReference type="Proteomes" id="UP000311605">
    <property type="component" value="Unassembled WGS sequence"/>
</dbReference>
<keyword evidence="3" id="KW-0540">Nuclease</keyword>
<feature type="transmembrane region" description="Helical" evidence="1">
    <location>
        <begin position="64"/>
        <end position="81"/>
    </location>
</feature>
<evidence type="ECO:0000259" key="2">
    <source>
        <dbReference type="Pfam" id="PF03372"/>
    </source>
</evidence>
<dbReference type="OrthoDB" id="3808618at2"/>
<dbReference type="AlphaFoldDB" id="A0A5C4XJY8"/>
<gene>
    <name evidence="3" type="ORF">FHP24_17400</name>
</gene>
<keyword evidence="4" id="KW-1185">Reference proteome</keyword>
<keyword evidence="1" id="KW-1133">Transmembrane helix</keyword>
<evidence type="ECO:0000313" key="3">
    <source>
        <dbReference type="EMBL" id="TNM62990.1"/>
    </source>
</evidence>
<dbReference type="SUPFAM" id="SSF56219">
    <property type="entry name" value="DNase I-like"/>
    <property type="match status" value="1"/>
</dbReference>